<name>A0ABD3GDM7_9MARC</name>
<reference evidence="3 4" key="1">
    <citation type="submission" date="2024-09" db="EMBL/GenBank/DDBJ databases">
        <title>Chromosome-scale assembly of Riccia sorocarpa.</title>
        <authorList>
            <person name="Paukszto L."/>
        </authorList>
    </citation>
    <scope>NUCLEOTIDE SEQUENCE [LARGE SCALE GENOMIC DNA]</scope>
    <source>
        <strain evidence="3">LP-2024</strain>
        <tissue evidence="3">Aerial parts of the thallus</tissue>
    </source>
</reference>
<gene>
    <name evidence="3" type="ORF">R1sor_026981</name>
</gene>
<dbReference type="InterPro" id="IPR024788">
    <property type="entry name" value="Malectin-like_Carb-bd_dom"/>
</dbReference>
<comment type="caution">
    <text evidence="3">The sequence shown here is derived from an EMBL/GenBank/DDBJ whole genome shotgun (WGS) entry which is preliminary data.</text>
</comment>
<accession>A0ABD3GDM7</accession>
<dbReference type="Proteomes" id="UP001633002">
    <property type="component" value="Unassembled WGS sequence"/>
</dbReference>
<proteinExistence type="predicted"/>
<dbReference type="PANTHER" id="PTHR45631">
    <property type="entry name" value="OS07G0107800 PROTEIN-RELATED"/>
    <property type="match status" value="1"/>
</dbReference>
<sequence length="288" mass="32545">MKLQNTVTDYCIFLIRIVVLSSLYRTGVCKGLPVEPFGYISLDCGGGGGYNDPVTELAWVADEDYLESYDWLKSENLTFSSKVMMSNPRLNNPKQVETARIFEFSSTWGNGLSKYCYTFDLSRSNNKSRSYLVRAMFPPRDSPWNAGLTDTDITYYYLAVDTALVKVLLDDHDPVTIELLAPALGDSMDICVIPFSWGDDRLAHATLAISSLEIRSIPEILYPLFQEKIDPSGRALSRKLNYYLTLSRLNFGGKESSPALRYPLDRYDRLWYAPSSASDPLKRQRGCP</sequence>
<feature type="domain" description="Malectin-like" evidence="2">
    <location>
        <begin position="42"/>
        <end position="275"/>
    </location>
</feature>
<evidence type="ECO:0000259" key="2">
    <source>
        <dbReference type="Pfam" id="PF12819"/>
    </source>
</evidence>
<dbReference type="GO" id="GO:0016020">
    <property type="term" value="C:membrane"/>
    <property type="evidence" value="ECO:0007669"/>
    <property type="project" value="UniProtKB-SubCell"/>
</dbReference>
<dbReference type="PANTHER" id="PTHR45631:SF68">
    <property type="entry name" value="REPEAT FAMILY PROTEIN, PUTATIVE, EXPRESSED-RELATED"/>
    <property type="match status" value="1"/>
</dbReference>
<evidence type="ECO:0000313" key="3">
    <source>
        <dbReference type="EMBL" id="KAL3677033.1"/>
    </source>
</evidence>
<organism evidence="3 4">
    <name type="scientific">Riccia sorocarpa</name>
    <dbReference type="NCBI Taxonomy" id="122646"/>
    <lineage>
        <taxon>Eukaryota</taxon>
        <taxon>Viridiplantae</taxon>
        <taxon>Streptophyta</taxon>
        <taxon>Embryophyta</taxon>
        <taxon>Marchantiophyta</taxon>
        <taxon>Marchantiopsida</taxon>
        <taxon>Marchantiidae</taxon>
        <taxon>Marchantiales</taxon>
        <taxon>Ricciaceae</taxon>
        <taxon>Riccia</taxon>
    </lineage>
</organism>
<protein>
    <recommendedName>
        <fullName evidence="2">Malectin-like domain-containing protein</fullName>
    </recommendedName>
</protein>
<evidence type="ECO:0000313" key="4">
    <source>
        <dbReference type="Proteomes" id="UP001633002"/>
    </source>
</evidence>
<evidence type="ECO:0000256" key="1">
    <source>
        <dbReference type="ARBA" id="ARBA00004167"/>
    </source>
</evidence>
<dbReference type="EMBL" id="JBJQOH010000008">
    <property type="protein sequence ID" value="KAL3677033.1"/>
    <property type="molecule type" value="Genomic_DNA"/>
</dbReference>
<comment type="subcellular location">
    <subcellularLocation>
        <location evidence="1">Membrane</location>
        <topology evidence="1">Single-pass membrane protein</topology>
    </subcellularLocation>
</comment>
<keyword evidence="4" id="KW-1185">Reference proteome</keyword>
<dbReference type="AlphaFoldDB" id="A0ABD3GDM7"/>
<dbReference type="Pfam" id="PF12819">
    <property type="entry name" value="Malectin_like"/>
    <property type="match status" value="1"/>
</dbReference>